<evidence type="ECO:0000313" key="3">
    <source>
        <dbReference type="Proteomes" id="UP001244443"/>
    </source>
</evidence>
<proteinExistence type="predicted"/>
<keyword evidence="1" id="KW-0472">Membrane</keyword>
<sequence length="216" mass="24748">MKLSPEEINQIKSWISKRGFTHTDVQFEIIDHVASAIEDLKEEKPELDLESAYNKVRSKFGPTGFLSFEESIQKRYQKELNHAYLNAAKSFIASPKMIILALFSIVLFQLSKSFPDSFEMILQSIVISLVVFSFGYSLILYLSKRHIRKYLSFKMSVGVITLSACLVFNLRFFYIDLVNHNLSIVLLVALTLLIYSVAKGSLGMINKTEELNKIYQ</sequence>
<keyword evidence="1" id="KW-1133">Transmembrane helix</keyword>
<feature type="transmembrane region" description="Helical" evidence="1">
    <location>
        <begin position="120"/>
        <end position="143"/>
    </location>
</feature>
<accession>A0AA49GFI4</accession>
<keyword evidence="1" id="KW-0812">Transmembrane</keyword>
<dbReference type="EMBL" id="CP129970">
    <property type="protein sequence ID" value="WKK84662.2"/>
    <property type="molecule type" value="Genomic_DNA"/>
</dbReference>
<feature type="transmembrane region" description="Helical" evidence="1">
    <location>
        <begin position="180"/>
        <end position="198"/>
    </location>
</feature>
<feature type="transmembrane region" description="Helical" evidence="1">
    <location>
        <begin position="83"/>
        <end position="108"/>
    </location>
</feature>
<feature type="transmembrane region" description="Helical" evidence="1">
    <location>
        <begin position="155"/>
        <end position="174"/>
    </location>
</feature>
<dbReference type="RefSeq" id="WP_308356509.1">
    <property type="nucleotide sequence ID" value="NZ_CP129970.2"/>
</dbReference>
<gene>
    <name evidence="2" type="ORF">QYS48_21415</name>
</gene>
<organism evidence="2 3">
    <name type="scientific">Marivirga arenosa</name>
    <dbReference type="NCBI Taxonomy" id="3059076"/>
    <lineage>
        <taxon>Bacteria</taxon>
        <taxon>Pseudomonadati</taxon>
        <taxon>Bacteroidota</taxon>
        <taxon>Cytophagia</taxon>
        <taxon>Cytophagales</taxon>
        <taxon>Marivirgaceae</taxon>
        <taxon>Marivirga</taxon>
    </lineage>
</organism>
<name>A0AA49GFI4_9BACT</name>
<protein>
    <submittedName>
        <fullName evidence="2">Uncharacterized protein</fullName>
    </submittedName>
</protein>
<dbReference type="Proteomes" id="UP001244443">
    <property type="component" value="Chromosome"/>
</dbReference>
<dbReference type="AlphaFoldDB" id="A0AA49GFI4"/>
<keyword evidence="3" id="KW-1185">Reference proteome</keyword>
<reference evidence="2" key="1">
    <citation type="submission" date="2023-08" db="EMBL/GenBank/DDBJ databases">
        <title>Comparative genomics and taxonomic characterization of three novel marine species of genus Marivirga.</title>
        <authorList>
            <person name="Muhammad N."/>
            <person name="Kim S.-G."/>
        </authorList>
    </citation>
    <scope>NUCLEOTIDE SEQUENCE [LARGE SCALE GENOMIC DNA]</scope>
    <source>
        <strain evidence="2">ABR2-2</strain>
    </source>
</reference>
<evidence type="ECO:0000313" key="2">
    <source>
        <dbReference type="EMBL" id="WKK84662.2"/>
    </source>
</evidence>
<evidence type="ECO:0000256" key="1">
    <source>
        <dbReference type="SAM" id="Phobius"/>
    </source>
</evidence>